<dbReference type="CDD" id="cd06257">
    <property type="entry name" value="DnaJ"/>
    <property type="match status" value="1"/>
</dbReference>
<evidence type="ECO:0000259" key="3">
    <source>
        <dbReference type="PROSITE" id="PS50076"/>
    </source>
</evidence>
<dbReference type="PRINTS" id="PR00625">
    <property type="entry name" value="JDOMAIN"/>
</dbReference>
<dbReference type="AlphaFoldDB" id="A0A4U5MF16"/>
<reference evidence="4 5" key="2">
    <citation type="journal article" date="2019" name="G3 (Bethesda)">
        <title>Hybrid Assembly of the Genome of the Entomopathogenic Nematode Steinernema carpocapsae Identifies the X-Chromosome.</title>
        <authorList>
            <person name="Serra L."/>
            <person name="Macchietto M."/>
            <person name="Macias-Munoz A."/>
            <person name="McGill C.J."/>
            <person name="Rodriguez I.M."/>
            <person name="Rodriguez B."/>
            <person name="Murad R."/>
            <person name="Mortazavi A."/>
        </authorList>
    </citation>
    <scope>NUCLEOTIDE SEQUENCE [LARGE SCALE GENOMIC DNA]</scope>
    <source>
        <strain evidence="4 5">ALL</strain>
    </source>
</reference>
<name>A0A4U5MF16_STECR</name>
<proteinExistence type="predicted"/>
<dbReference type="InterPro" id="IPR001623">
    <property type="entry name" value="DnaJ_domain"/>
</dbReference>
<dbReference type="Pfam" id="PF00226">
    <property type="entry name" value="DnaJ"/>
    <property type="match status" value="1"/>
</dbReference>
<evidence type="ECO:0000313" key="4">
    <source>
        <dbReference type="EMBL" id="TKR67712.1"/>
    </source>
</evidence>
<dbReference type="EMBL" id="AZBU02000008">
    <property type="protein sequence ID" value="TKR67712.1"/>
    <property type="molecule type" value="Genomic_DNA"/>
</dbReference>
<dbReference type="PANTHER" id="PTHR45168:SF3">
    <property type="entry name" value="DNAJ HEAT SHOCK PROTEIN FAMILY (HSP40) MEMBER B2"/>
    <property type="match status" value="1"/>
</dbReference>
<dbReference type="GO" id="GO:0051082">
    <property type="term" value="F:unfolded protein binding"/>
    <property type="evidence" value="ECO:0007669"/>
    <property type="project" value="InterPro"/>
</dbReference>
<dbReference type="InterPro" id="IPR043183">
    <property type="entry name" value="DNJB2/6-like"/>
</dbReference>
<evidence type="ECO:0000313" key="5">
    <source>
        <dbReference type="Proteomes" id="UP000298663"/>
    </source>
</evidence>
<evidence type="ECO:0000256" key="1">
    <source>
        <dbReference type="ARBA" id="ARBA00023186"/>
    </source>
</evidence>
<accession>A0A4U5MF16</accession>
<keyword evidence="5" id="KW-1185">Reference proteome</keyword>
<dbReference type="PROSITE" id="PS50076">
    <property type="entry name" value="DNAJ_2"/>
    <property type="match status" value="1"/>
</dbReference>
<dbReference type="PANTHER" id="PTHR45168">
    <property type="entry name" value="DNAJ HOMOLOG SUBFAMILY B MEMBER 2"/>
    <property type="match status" value="1"/>
</dbReference>
<dbReference type="Proteomes" id="UP000298663">
    <property type="component" value="Unassembled WGS sequence"/>
</dbReference>
<feature type="region of interest" description="Disordered" evidence="2">
    <location>
        <begin position="76"/>
        <end position="98"/>
    </location>
</feature>
<keyword evidence="1" id="KW-0143">Chaperone</keyword>
<protein>
    <recommendedName>
        <fullName evidence="3">J domain-containing protein</fullName>
    </recommendedName>
</protein>
<reference evidence="4 5" key="1">
    <citation type="journal article" date="2015" name="Genome Biol.">
        <title>Comparative genomics of Steinernema reveals deeply conserved gene regulatory networks.</title>
        <authorList>
            <person name="Dillman A.R."/>
            <person name="Macchietto M."/>
            <person name="Porter C.F."/>
            <person name="Rogers A."/>
            <person name="Williams B."/>
            <person name="Antoshechkin I."/>
            <person name="Lee M.M."/>
            <person name="Goodwin Z."/>
            <person name="Lu X."/>
            <person name="Lewis E.E."/>
            <person name="Goodrich-Blair H."/>
            <person name="Stock S.P."/>
            <person name="Adams B.J."/>
            <person name="Sternberg P.W."/>
            <person name="Mortazavi A."/>
        </authorList>
    </citation>
    <scope>NUCLEOTIDE SEQUENCE [LARGE SCALE GENOMIC DNA]</scope>
    <source>
        <strain evidence="4 5">ALL</strain>
    </source>
</reference>
<dbReference type="SMART" id="SM00271">
    <property type="entry name" value="DnaJ"/>
    <property type="match status" value="1"/>
</dbReference>
<dbReference type="InterPro" id="IPR036869">
    <property type="entry name" value="J_dom_sf"/>
</dbReference>
<organism evidence="4 5">
    <name type="scientific">Steinernema carpocapsae</name>
    <name type="common">Entomopathogenic nematode</name>
    <dbReference type="NCBI Taxonomy" id="34508"/>
    <lineage>
        <taxon>Eukaryota</taxon>
        <taxon>Metazoa</taxon>
        <taxon>Ecdysozoa</taxon>
        <taxon>Nematoda</taxon>
        <taxon>Chromadorea</taxon>
        <taxon>Rhabditida</taxon>
        <taxon>Tylenchina</taxon>
        <taxon>Panagrolaimomorpha</taxon>
        <taxon>Strongyloidoidea</taxon>
        <taxon>Steinernematidae</taxon>
        <taxon>Steinernema</taxon>
    </lineage>
</organism>
<dbReference type="InterPro" id="IPR018253">
    <property type="entry name" value="DnaJ_domain_CS"/>
</dbReference>
<dbReference type="PROSITE" id="PS00636">
    <property type="entry name" value="DNAJ_1"/>
    <property type="match status" value="1"/>
</dbReference>
<dbReference type="STRING" id="34508.A0A4U5MF16"/>
<dbReference type="OrthoDB" id="10250354at2759"/>
<sequence>MSPRASEDGCPYRTLGVSRSDDDETIKKAYRRLALKWHPDKNPENKETAEKKFKEIAQAYELLSDSKKRAEFDRCGFSFSSSDSKSRSRRSAGSTPTHFPFHSYAFRSPFDIFHEFFSDPFKDLDDPFFGHFPSPDPFRSFSEHKKRRSAPHRFNFYFDDNGNQENDCNFSSVIRFTSSNEPGRNAKKTTTQTRVIDGKKIVTKKTEDNGEETVEVHEDGILKSRLVNGSPVAVAAAS</sequence>
<feature type="domain" description="J" evidence="3">
    <location>
        <begin position="10"/>
        <end position="76"/>
    </location>
</feature>
<evidence type="ECO:0000256" key="2">
    <source>
        <dbReference type="SAM" id="MobiDB-lite"/>
    </source>
</evidence>
<dbReference type="Gene3D" id="1.10.287.110">
    <property type="entry name" value="DnaJ domain"/>
    <property type="match status" value="1"/>
</dbReference>
<gene>
    <name evidence="4" type="ORF">L596_023820</name>
</gene>
<dbReference type="GO" id="GO:0030544">
    <property type="term" value="F:Hsp70 protein binding"/>
    <property type="evidence" value="ECO:0007669"/>
    <property type="project" value="InterPro"/>
</dbReference>
<dbReference type="SUPFAM" id="SSF46565">
    <property type="entry name" value="Chaperone J-domain"/>
    <property type="match status" value="1"/>
</dbReference>
<comment type="caution">
    <text evidence="4">The sequence shown here is derived from an EMBL/GenBank/DDBJ whole genome shotgun (WGS) entry which is preliminary data.</text>
</comment>